<sequence length="1300" mass="148079">MNPPSALHGAMSRDRKPFTYTPGGLDLSEIKSERMAKRLMRNAMNEGVPQQPMQPIQSPPASTIAVPNFNCLPVQVFPTFNLPANPKSLLRTRSNPVNREPPLQRVAPSSSQLVNNKLPVQYDTFNKNTPPYTQTNNNRPSSMFECGSLGTTPFINNGNDAYNAIFPGNDSSNAVLPEISYDAQYFLVPKINNYAENKLPSEIIKSNVGNNNNMIAGRQDFTLVPKNDVESGTIQSKREERCVAPAFECKEFVINTKTEITSAPETIVVPELPIQEDVGYNDEQKQVKIVTKEVKKETKTENQNGNQNGDTEAEMTVKLPTKNSAAKTETKVEISKKTLPDGSIEEVKKTITKTTIDGKTEIKTKTETTIIPKDDEEEEEIEEEEEENGEVVVEEVDDKEAKQNPVTVIKKAEESSKQIRENGQDNVIKTEERSETKTTTTKKVVIVQNDKETKNEEEEEEEEVEEEEIEEAEPVTVVLKQQSEPASAQHPVKDEEEIQVEEDEQAEVVSKTEIVTEVVTKQEVEVTKKIEPEEEEKEVPLEATTAERKEEEAEEVEEEEQYEEAEEKEVEVKIERERETTKVAQKDEDEESEYTEEEIEPEKDEVSVKPVEETKAPADEIKDEEPKTTIEKPTAAVEVDIPIQNESDEKQELIVEKQEQLKQIVTEEIKSEKLESQEPKVPLREPSVPLEKVEDVEIKPIGAGNFVTKTRTETTEIITGTGEKPAGLLTEYNRTENIVTVNRTTKTLGYEHSTPQAIPTLTYFTPHIEKFPPPPQPANRPYQPVYPSEPKTSERRHSLLLERLSTERQIPTNEIYQNTQQYNQTVEQQNQWSQEPRVEILTIENVKPSSITNQQWYQQTDKKDMIYNNVAPVAEPVAPSWTQPKQHQPVYQPPSQPAYQPQPQSTYQTQHQTMPVYQPPQPQPTYQTQSQYHPQPITQSQPQPQYQSSYTDNLQQNTSSQQNTYSNQQNYSTYTTPKPTNWAGNLDTPSHLSTQNQYSDSYQNTQQRSSSYVPPPWEQDSTYVVDNSQNYYQPPPQNTFTPDVDQGWPTPTTGKFSKTTPTAYIPPKPNQSFVRHVTIAEPPIQPGRKTYYSEYERRYISVPESTYIPGESKLQAQQSQPQPDPSPAYYYDNNEPAETVEHQWRKELREFTEKAQTQQPDNVKPPWENTIESKSQTQYSKTQETTYTATPTWSQTLRPQSWRERSFESEFVSQEWPKTNTLGRGRPLSSYVKESSAIPERTRGVSVDRYNPNNYQSPVPEPHPPVQTFTHNPPAPHGAGYHNPNVPAYHAHARASAEPR</sequence>
<feature type="compositionally biased region" description="Basic and acidic residues" evidence="1">
    <location>
        <begin position="604"/>
        <end position="630"/>
    </location>
</feature>
<reference evidence="2 3" key="1">
    <citation type="journal article" date="2015" name="Genome Biol. Evol.">
        <title>The genome of winter moth (Operophtera brumata) provides a genomic perspective on sexual dimorphism and phenology.</title>
        <authorList>
            <person name="Derks M.F."/>
            <person name="Smit S."/>
            <person name="Salis L."/>
            <person name="Schijlen E."/>
            <person name="Bossers A."/>
            <person name="Mateman C."/>
            <person name="Pijl A.S."/>
            <person name="de Ridder D."/>
            <person name="Groenen M.A."/>
            <person name="Visser M.E."/>
            <person name="Megens H.J."/>
        </authorList>
    </citation>
    <scope>NUCLEOTIDE SEQUENCE [LARGE SCALE GENOMIC DNA]</scope>
    <source>
        <strain evidence="2">WM2013NL</strain>
        <tissue evidence="2">Head and thorax</tissue>
    </source>
</reference>
<feature type="region of interest" description="Disordered" evidence="1">
    <location>
        <begin position="880"/>
        <end position="1022"/>
    </location>
</feature>
<feature type="compositionally biased region" description="Polar residues" evidence="1">
    <location>
        <begin position="977"/>
        <end position="1012"/>
    </location>
</feature>
<organism evidence="2 3">
    <name type="scientific">Operophtera brumata</name>
    <name type="common">Winter moth</name>
    <name type="synonym">Phalaena brumata</name>
    <dbReference type="NCBI Taxonomy" id="104452"/>
    <lineage>
        <taxon>Eukaryota</taxon>
        <taxon>Metazoa</taxon>
        <taxon>Ecdysozoa</taxon>
        <taxon>Arthropoda</taxon>
        <taxon>Hexapoda</taxon>
        <taxon>Insecta</taxon>
        <taxon>Pterygota</taxon>
        <taxon>Neoptera</taxon>
        <taxon>Endopterygota</taxon>
        <taxon>Lepidoptera</taxon>
        <taxon>Glossata</taxon>
        <taxon>Ditrysia</taxon>
        <taxon>Geometroidea</taxon>
        <taxon>Geometridae</taxon>
        <taxon>Larentiinae</taxon>
        <taxon>Operophtera</taxon>
    </lineage>
</organism>
<protein>
    <submittedName>
        <fullName evidence="2">Uncharacterized protein</fullName>
    </submittedName>
</protein>
<evidence type="ECO:0000313" key="2">
    <source>
        <dbReference type="EMBL" id="KOB78308.1"/>
    </source>
</evidence>
<evidence type="ECO:0000256" key="1">
    <source>
        <dbReference type="SAM" id="MobiDB-lite"/>
    </source>
</evidence>
<feature type="compositionally biased region" description="Low complexity" evidence="1">
    <location>
        <begin position="924"/>
        <end position="976"/>
    </location>
</feature>
<dbReference type="EMBL" id="JTDY01000203">
    <property type="protein sequence ID" value="KOB78308.1"/>
    <property type="molecule type" value="Genomic_DNA"/>
</dbReference>
<name>A0A0L7LS55_OPEBR</name>
<feature type="compositionally biased region" description="Acidic residues" evidence="1">
    <location>
        <begin position="374"/>
        <end position="398"/>
    </location>
</feature>
<feature type="region of interest" description="Disordered" evidence="1">
    <location>
        <begin position="528"/>
        <end position="644"/>
    </location>
</feature>
<feature type="compositionally biased region" description="Low complexity" evidence="1">
    <location>
        <begin position="897"/>
        <end position="916"/>
    </location>
</feature>
<feature type="compositionally biased region" description="Acidic residues" evidence="1">
    <location>
        <begin position="494"/>
        <end position="505"/>
    </location>
</feature>
<feature type="region of interest" description="Disordered" evidence="1">
    <location>
        <begin position="366"/>
        <end position="505"/>
    </location>
</feature>
<feature type="compositionally biased region" description="Polar residues" evidence="1">
    <location>
        <begin position="1170"/>
        <end position="1199"/>
    </location>
</feature>
<feature type="region of interest" description="Disordered" evidence="1">
    <location>
        <begin position="1154"/>
        <end position="1201"/>
    </location>
</feature>
<keyword evidence="3" id="KW-1185">Reference proteome</keyword>
<feature type="compositionally biased region" description="Acidic residues" evidence="1">
    <location>
        <begin position="552"/>
        <end position="569"/>
    </location>
</feature>
<comment type="caution">
    <text evidence="2">The sequence shown here is derived from an EMBL/GenBank/DDBJ whole genome shotgun (WGS) entry which is preliminary data.</text>
</comment>
<feature type="region of interest" description="Disordered" evidence="1">
    <location>
        <begin position="1"/>
        <end position="25"/>
    </location>
</feature>
<gene>
    <name evidence="2" type="ORF">OBRU01_02606</name>
</gene>
<proteinExistence type="predicted"/>
<feature type="region of interest" description="Disordered" evidence="1">
    <location>
        <begin position="1218"/>
        <end position="1300"/>
    </location>
</feature>
<evidence type="ECO:0000313" key="3">
    <source>
        <dbReference type="Proteomes" id="UP000037510"/>
    </source>
</evidence>
<feature type="compositionally biased region" description="Basic and acidic residues" evidence="1">
    <location>
        <begin position="410"/>
        <end position="436"/>
    </location>
</feature>
<feature type="compositionally biased region" description="Basic and acidic residues" evidence="1">
    <location>
        <begin position="570"/>
        <end position="586"/>
    </location>
</feature>
<accession>A0A0L7LS55</accession>
<dbReference type="Proteomes" id="UP000037510">
    <property type="component" value="Unassembled WGS sequence"/>
</dbReference>
<feature type="compositionally biased region" description="Acidic residues" evidence="1">
    <location>
        <begin position="455"/>
        <end position="473"/>
    </location>
</feature>
<feature type="compositionally biased region" description="Acidic residues" evidence="1">
    <location>
        <begin position="587"/>
        <end position="603"/>
    </location>
</feature>